<name>A0A232EIF8_9HYME</name>
<dbReference type="AlphaFoldDB" id="A0A232EIF8"/>
<dbReference type="Proteomes" id="UP000215335">
    <property type="component" value="Unassembled WGS sequence"/>
</dbReference>
<proteinExistence type="predicted"/>
<evidence type="ECO:0000313" key="2">
    <source>
        <dbReference type="Proteomes" id="UP000215335"/>
    </source>
</evidence>
<comment type="caution">
    <text evidence="1">The sequence shown here is derived from an EMBL/GenBank/DDBJ whole genome shotgun (WGS) entry which is preliminary data.</text>
</comment>
<gene>
    <name evidence="1" type="ORF">TSAR_016441</name>
</gene>
<keyword evidence="2" id="KW-1185">Reference proteome</keyword>
<protein>
    <submittedName>
        <fullName evidence="1">Uncharacterized protein</fullName>
    </submittedName>
</protein>
<sequence length="346" mass="40345">MQLQSIFYKRLRNSDNFEDFTDGVLYKEFIQSLLQNKIMNSLTATYNKPITCRIWFGKDKPDMNIFLKHYVVYMNKLADEGIEFKINGVNNNRYYIHVVCCCVDSVARSPMVGMVQYNGYFGCHWCLHPGVYIRSSRGGCVKYVLLNEAPLNRTERETLQNMQLSIRSVNPVFGIKKPSILVNLRSFNVISGFVPDSMHCICLGIAEQFAKYWFDTSNIPFSLSNEEINIIDDLVLKIKAPNQIARLSRSMKERSWLKAREFENWILYYSLPILITIPHMLICVQHWSLLVEVFHILNRDKIRKNQITHADKLLKKLVAYTELYYSQAAMTYNVHQLLHIAQSVTN</sequence>
<reference evidence="1 2" key="1">
    <citation type="journal article" date="2017" name="Curr. Biol.">
        <title>The Evolution of Venom by Co-option of Single-Copy Genes.</title>
        <authorList>
            <person name="Martinson E.O."/>
            <person name="Mrinalini"/>
            <person name="Kelkar Y.D."/>
            <person name="Chang C.H."/>
            <person name="Werren J.H."/>
        </authorList>
    </citation>
    <scope>NUCLEOTIDE SEQUENCE [LARGE SCALE GENOMIC DNA]</scope>
    <source>
        <strain evidence="1 2">Alberta</strain>
        <tissue evidence="1">Whole body</tissue>
    </source>
</reference>
<dbReference type="PANTHER" id="PTHR46579:SF1">
    <property type="entry name" value="F5_8 TYPE C DOMAIN-CONTAINING PROTEIN"/>
    <property type="match status" value="1"/>
</dbReference>
<dbReference type="STRING" id="543379.A0A232EIF8"/>
<accession>A0A232EIF8</accession>
<organism evidence="1 2">
    <name type="scientific">Trichomalopsis sarcophagae</name>
    <dbReference type="NCBI Taxonomy" id="543379"/>
    <lineage>
        <taxon>Eukaryota</taxon>
        <taxon>Metazoa</taxon>
        <taxon>Ecdysozoa</taxon>
        <taxon>Arthropoda</taxon>
        <taxon>Hexapoda</taxon>
        <taxon>Insecta</taxon>
        <taxon>Pterygota</taxon>
        <taxon>Neoptera</taxon>
        <taxon>Endopterygota</taxon>
        <taxon>Hymenoptera</taxon>
        <taxon>Apocrita</taxon>
        <taxon>Proctotrupomorpha</taxon>
        <taxon>Chalcidoidea</taxon>
        <taxon>Pteromalidae</taxon>
        <taxon>Pteromalinae</taxon>
        <taxon>Trichomalopsis</taxon>
    </lineage>
</organism>
<dbReference type="PANTHER" id="PTHR46579">
    <property type="entry name" value="F5/8 TYPE C DOMAIN-CONTAINING PROTEIN-RELATED"/>
    <property type="match status" value="1"/>
</dbReference>
<dbReference type="EMBL" id="NNAY01004292">
    <property type="protein sequence ID" value="OXU18098.1"/>
    <property type="molecule type" value="Genomic_DNA"/>
</dbReference>
<evidence type="ECO:0000313" key="1">
    <source>
        <dbReference type="EMBL" id="OXU18098.1"/>
    </source>
</evidence>